<sequence length="91" mass="9992">MPFIDSTFSTLKVGNARLLVGDSLAGSIALLTALTYPTIFSRVAMLSPHSDEKVLDKLNQCANKEQLTIWHVIGLDEKISLYQQMVSVPIS</sequence>
<protein>
    <submittedName>
        <fullName evidence="1">Acetyl esterase</fullName>
        <ecNumber evidence="1">3.1.1.-</ecNumber>
    </submittedName>
</protein>
<dbReference type="GO" id="GO:0016787">
    <property type="term" value="F:hydrolase activity"/>
    <property type="evidence" value="ECO:0007669"/>
    <property type="project" value="UniProtKB-KW"/>
</dbReference>
<keyword evidence="1" id="KW-0378">Hydrolase</keyword>
<evidence type="ECO:0000313" key="2">
    <source>
        <dbReference type="Proteomes" id="UP000255091"/>
    </source>
</evidence>
<reference evidence="1 2" key="1">
    <citation type="submission" date="2018-06" db="EMBL/GenBank/DDBJ databases">
        <authorList>
            <consortium name="Pathogen Informatics"/>
            <person name="Doyle S."/>
        </authorList>
    </citation>
    <scope>NUCLEOTIDE SEQUENCE [LARGE SCALE GENOMIC DNA]</scope>
    <source>
        <strain evidence="1 2">NCTC6133</strain>
    </source>
</reference>
<dbReference type="Gene3D" id="3.40.50.1820">
    <property type="entry name" value="alpha/beta hydrolase"/>
    <property type="match status" value="1"/>
</dbReference>
<dbReference type="InterPro" id="IPR029058">
    <property type="entry name" value="AB_hydrolase_fold"/>
</dbReference>
<organism evidence="1 2">
    <name type="scientific">Staphylococcus aureus</name>
    <dbReference type="NCBI Taxonomy" id="1280"/>
    <lineage>
        <taxon>Bacteria</taxon>
        <taxon>Bacillati</taxon>
        <taxon>Bacillota</taxon>
        <taxon>Bacilli</taxon>
        <taxon>Bacillales</taxon>
        <taxon>Staphylococcaceae</taxon>
        <taxon>Staphylococcus</taxon>
    </lineage>
</organism>
<dbReference type="EC" id="3.1.1.-" evidence="1"/>
<dbReference type="AlphaFoldDB" id="A0A380DQM8"/>
<gene>
    <name evidence="1" type="ORF">NCTC6133_01201</name>
</gene>
<dbReference type="EMBL" id="UHAP01000001">
    <property type="protein sequence ID" value="SUK39231.1"/>
    <property type="molecule type" value="Genomic_DNA"/>
</dbReference>
<evidence type="ECO:0000313" key="1">
    <source>
        <dbReference type="EMBL" id="SUK39231.1"/>
    </source>
</evidence>
<dbReference type="SUPFAM" id="SSF53474">
    <property type="entry name" value="alpha/beta-Hydrolases"/>
    <property type="match status" value="1"/>
</dbReference>
<dbReference type="InterPro" id="IPR000801">
    <property type="entry name" value="Esterase-like"/>
</dbReference>
<accession>A0A380DQM8</accession>
<dbReference type="Pfam" id="PF00756">
    <property type="entry name" value="Esterase"/>
    <property type="match status" value="1"/>
</dbReference>
<name>A0A380DQM8_STAAU</name>
<dbReference type="Proteomes" id="UP000255091">
    <property type="component" value="Unassembled WGS sequence"/>
</dbReference>
<proteinExistence type="predicted"/>